<dbReference type="Pfam" id="PF01520">
    <property type="entry name" value="Amidase_3"/>
    <property type="match status" value="1"/>
</dbReference>
<dbReference type="GO" id="GO:0009253">
    <property type="term" value="P:peptidoglycan catabolic process"/>
    <property type="evidence" value="ECO:0007669"/>
    <property type="project" value="InterPro"/>
</dbReference>
<reference evidence="6 7" key="1">
    <citation type="submission" date="2016-09" db="EMBL/GenBank/DDBJ databases">
        <title>Rhizobium oryziradicis sp. nov., isolated from the root of rice.</title>
        <authorList>
            <person name="Zhao J."/>
            <person name="Zhang X."/>
        </authorList>
    </citation>
    <scope>NUCLEOTIDE SEQUENCE [LARGE SCALE GENOMIC DNA]</scope>
    <source>
        <strain evidence="6 7">N19</strain>
    </source>
</reference>
<dbReference type="EC" id="3.5.1.28" evidence="2"/>
<dbReference type="InterPro" id="IPR002508">
    <property type="entry name" value="MurNAc-LAA_cat"/>
</dbReference>
<dbReference type="AlphaFoldDB" id="A0A1Q8ZPE8"/>
<dbReference type="STRING" id="1867956.BJF95_20505"/>
<evidence type="ECO:0000256" key="2">
    <source>
        <dbReference type="ARBA" id="ARBA00011901"/>
    </source>
</evidence>
<keyword evidence="3" id="KW-0378">Hydrolase</keyword>
<evidence type="ECO:0000256" key="3">
    <source>
        <dbReference type="ARBA" id="ARBA00022801"/>
    </source>
</evidence>
<accession>A0A1Q8ZPE8</accession>
<evidence type="ECO:0000256" key="4">
    <source>
        <dbReference type="SAM" id="SignalP"/>
    </source>
</evidence>
<evidence type="ECO:0000256" key="1">
    <source>
        <dbReference type="ARBA" id="ARBA00001561"/>
    </source>
</evidence>
<feature type="domain" description="MurNAc-LAA" evidence="5">
    <location>
        <begin position="247"/>
        <end position="401"/>
    </location>
</feature>
<dbReference type="InterPro" id="IPR050695">
    <property type="entry name" value="N-acetylmuramoyl_amidase_3"/>
</dbReference>
<dbReference type="SUPFAM" id="SSF53187">
    <property type="entry name" value="Zn-dependent exopeptidases"/>
    <property type="match status" value="1"/>
</dbReference>
<dbReference type="PANTHER" id="PTHR30404:SF0">
    <property type="entry name" value="N-ACETYLMURAMOYL-L-ALANINE AMIDASE AMIC"/>
    <property type="match status" value="1"/>
</dbReference>
<comment type="caution">
    <text evidence="6">The sequence shown here is derived from an EMBL/GenBank/DDBJ whole genome shotgun (WGS) entry which is preliminary data.</text>
</comment>
<organism evidence="6 7">
    <name type="scientific">Rhizobium oryziradicis</name>
    <dbReference type="NCBI Taxonomy" id="1867956"/>
    <lineage>
        <taxon>Bacteria</taxon>
        <taxon>Pseudomonadati</taxon>
        <taxon>Pseudomonadota</taxon>
        <taxon>Alphaproteobacteria</taxon>
        <taxon>Hyphomicrobiales</taxon>
        <taxon>Rhizobiaceae</taxon>
        <taxon>Rhizobium/Agrobacterium group</taxon>
        <taxon>Rhizobium</taxon>
    </lineage>
</organism>
<keyword evidence="7" id="KW-1185">Reference proteome</keyword>
<dbReference type="GO" id="GO:0030288">
    <property type="term" value="C:outer membrane-bounded periplasmic space"/>
    <property type="evidence" value="ECO:0007669"/>
    <property type="project" value="TreeGrafter"/>
</dbReference>
<feature type="chain" id="PRO_5013271620" description="N-acetylmuramoyl-L-alanine amidase" evidence="4">
    <location>
        <begin position="27"/>
        <end position="412"/>
    </location>
</feature>
<evidence type="ECO:0000313" key="6">
    <source>
        <dbReference type="EMBL" id="OLP43781.1"/>
    </source>
</evidence>
<gene>
    <name evidence="6" type="ORF">BJF95_20505</name>
</gene>
<sequence>MMTMRRTRLLALVGIALLVANPLAFAASGTAEPLAPTPLVSYAARIVGDDARTRIVLDFREKPQASVRYIGNPDRIVVDFPATNFTFPASDLAPTGLFRDIRFGSIDASHSRVVLTAKKATKLTLTDIRENEGGKGYRLILDAEMTDADTFAKLVASQAWNADAYSAGKAASIAQDPPPSSSDFLIAVDAGHGGIDTGAIGRTTHIAEKTITLAFAKAFAAELNKQKGIKAFLTRDSDVFLSLSQRVTLARQKGANLFISLHADMLSQSDIRGATVYTISDKSSDRLAEAAAARENQSDEVGGVDAPEAPHEVSDILQDLTRRETQAFSISMAKAVVEQFSGQVKLINNPHRYAGFRVLQAQDVPSILLEMGFLSNKQDEHLLSDLTWRKKLVHLLVEAVKEYRQPLLANKG</sequence>
<dbReference type="InterPro" id="IPR021731">
    <property type="entry name" value="AMIN_dom"/>
</dbReference>
<evidence type="ECO:0000313" key="7">
    <source>
        <dbReference type="Proteomes" id="UP000186894"/>
    </source>
</evidence>
<name>A0A1Q8ZPE8_9HYPH</name>
<evidence type="ECO:0000259" key="5">
    <source>
        <dbReference type="SMART" id="SM00646"/>
    </source>
</evidence>
<dbReference type="Gene3D" id="2.60.40.3500">
    <property type="match status" value="1"/>
</dbReference>
<feature type="signal peptide" evidence="4">
    <location>
        <begin position="1"/>
        <end position="26"/>
    </location>
</feature>
<proteinExistence type="predicted"/>
<dbReference type="EMBL" id="MKIM01000028">
    <property type="protein sequence ID" value="OLP43781.1"/>
    <property type="molecule type" value="Genomic_DNA"/>
</dbReference>
<dbReference type="Gene3D" id="3.40.630.40">
    <property type="entry name" value="Zn-dependent exopeptidases"/>
    <property type="match status" value="1"/>
</dbReference>
<protein>
    <recommendedName>
        <fullName evidence="2">N-acetylmuramoyl-L-alanine amidase</fullName>
        <ecNumber evidence="2">3.5.1.28</ecNumber>
    </recommendedName>
</protein>
<keyword evidence="4" id="KW-0732">Signal</keyword>
<dbReference type="Proteomes" id="UP000186894">
    <property type="component" value="Unassembled WGS sequence"/>
</dbReference>
<dbReference type="PANTHER" id="PTHR30404">
    <property type="entry name" value="N-ACETYLMURAMOYL-L-ALANINE AMIDASE"/>
    <property type="match status" value="1"/>
</dbReference>
<dbReference type="GO" id="GO:0008745">
    <property type="term" value="F:N-acetylmuramoyl-L-alanine amidase activity"/>
    <property type="evidence" value="ECO:0007669"/>
    <property type="project" value="UniProtKB-EC"/>
</dbReference>
<dbReference type="Pfam" id="PF11741">
    <property type="entry name" value="AMIN"/>
    <property type="match status" value="1"/>
</dbReference>
<comment type="catalytic activity">
    <reaction evidence="1">
        <text>Hydrolyzes the link between N-acetylmuramoyl residues and L-amino acid residues in certain cell-wall glycopeptides.</text>
        <dbReference type="EC" id="3.5.1.28"/>
    </reaction>
</comment>
<dbReference type="SMART" id="SM00646">
    <property type="entry name" value="Ami_3"/>
    <property type="match status" value="1"/>
</dbReference>
<dbReference type="CDD" id="cd02696">
    <property type="entry name" value="MurNAc-LAA"/>
    <property type="match status" value="1"/>
</dbReference>